<dbReference type="AlphaFoldDB" id="A0ABD2W4B4"/>
<dbReference type="Proteomes" id="UP001627154">
    <property type="component" value="Unassembled WGS sequence"/>
</dbReference>
<reference evidence="1 2" key="1">
    <citation type="journal article" date="2024" name="bioRxiv">
        <title>A reference genome for Trichogramma kaykai: A tiny desert-dwelling parasitoid wasp with competing sex-ratio distorters.</title>
        <authorList>
            <person name="Culotta J."/>
            <person name="Lindsey A.R."/>
        </authorList>
    </citation>
    <scope>NUCLEOTIDE SEQUENCE [LARGE SCALE GENOMIC DNA]</scope>
    <source>
        <strain evidence="1 2">KSX58</strain>
    </source>
</reference>
<dbReference type="EMBL" id="JBJJXI010000136">
    <property type="protein sequence ID" value="KAL3387982.1"/>
    <property type="molecule type" value="Genomic_DNA"/>
</dbReference>
<keyword evidence="2" id="KW-1185">Reference proteome</keyword>
<gene>
    <name evidence="1" type="ORF">TKK_017056</name>
</gene>
<sequence length="88" mass="9921">MCIIGGGSYVSIQNIDKNPGLLIERVGTTLVSHSNWKTIQRIDLMELLNGPKNLLNIYVQLTHLCNYTCASADILRQAQLHWEKEITP</sequence>
<protein>
    <submittedName>
        <fullName evidence="1">Uncharacterized protein</fullName>
    </submittedName>
</protein>
<name>A0ABD2W4B4_9HYME</name>
<evidence type="ECO:0000313" key="2">
    <source>
        <dbReference type="Proteomes" id="UP001627154"/>
    </source>
</evidence>
<accession>A0ABD2W4B4</accession>
<organism evidence="1 2">
    <name type="scientific">Trichogramma kaykai</name>
    <dbReference type="NCBI Taxonomy" id="54128"/>
    <lineage>
        <taxon>Eukaryota</taxon>
        <taxon>Metazoa</taxon>
        <taxon>Ecdysozoa</taxon>
        <taxon>Arthropoda</taxon>
        <taxon>Hexapoda</taxon>
        <taxon>Insecta</taxon>
        <taxon>Pterygota</taxon>
        <taxon>Neoptera</taxon>
        <taxon>Endopterygota</taxon>
        <taxon>Hymenoptera</taxon>
        <taxon>Apocrita</taxon>
        <taxon>Proctotrupomorpha</taxon>
        <taxon>Chalcidoidea</taxon>
        <taxon>Trichogrammatidae</taxon>
        <taxon>Trichogramma</taxon>
    </lineage>
</organism>
<proteinExistence type="predicted"/>
<evidence type="ECO:0000313" key="1">
    <source>
        <dbReference type="EMBL" id="KAL3387982.1"/>
    </source>
</evidence>
<comment type="caution">
    <text evidence="1">The sequence shown here is derived from an EMBL/GenBank/DDBJ whole genome shotgun (WGS) entry which is preliminary data.</text>
</comment>